<reference evidence="1" key="1">
    <citation type="journal article" date="2019" name="bioRxiv">
        <title>The Genome of the Zebra Mussel, Dreissena polymorpha: A Resource for Invasive Species Research.</title>
        <authorList>
            <person name="McCartney M.A."/>
            <person name="Auch B."/>
            <person name="Kono T."/>
            <person name="Mallez S."/>
            <person name="Zhang Y."/>
            <person name="Obille A."/>
            <person name="Becker A."/>
            <person name="Abrahante J.E."/>
            <person name="Garbe J."/>
            <person name="Badalamenti J.P."/>
            <person name="Herman A."/>
            <person name="Mangelson H."/>
            <person name="Liachko I."/>
            <person name="Sullivan S."/>
            <person name="Sone E.D."/>
            <person name="Koren S."/>
            <person name="Silverstein K.A.T."/>
            <person name="Beckman K.B."/>
            <person name="Gohl D.M."/>
        </authorList>
    </citation>
    <scope>NUCLEOTIDE SEQUENCE</scope>
    <source>
        <strain evidence="1">Duluth1</strain>
        <tissue evidence="1">Whole animal</tissue>
    </source>
</reference>
<dbReference type="EMBL" id="JAIWYP010000006">
    <property type="protein sequence ID" value="KAH3815216.1"/>
    <property type="molecule type" value="Genomic_DNA"/>
</dbReference>
<organism evidence="1 2">
    <name type="scientific">Dreissena polymorpha</name>
    <name type="common">Zebra mussel</name>
    <name type="synonym">Mytilus polymorpha</name>
    <dbReference type="NCBI Taxonomy" id="45954"/>
    <lineage>
        <taxon>Eukaryota</taxon>
        <taxon>Metazoa</taxon>
        <taxon>Spiralia</taxon>
        <taxon>Lophotrochozoa</taxon>
        <taxon>Mollusca</taxon>
        <taxon>Bivalvia</taxon>
        <taxon>Autobranchia</taxon>
        <taxon>Heteroconchia</taxon>
        <taxon>Euheterodonta</taxon>
        <taxon>Imparidentia</taxon>
        <taxon>Neoheterodontei</taxon>
        <taxon>Myida</taxon>
        <taxon>Dreissenoidea</taxon>
        <taxon>Dreissenidae</taxon>
        <taxon>Dreissena</taxon>
    </lineage>
</organism>
<accession>A0A9D4GGR9</accession>
<evidence type="ECO:0000313" key="1">
    <source>
        <dbReference type="EMBL" id="KAH3815216.1"/>
    </source>
</evidence>
<protein>
    <submittedName>
        <fullName evidence="1">Uncharacterized protein</fullName>
    </submittedName>
</protein>
<reference evidence="1" key="2">
    <citation type="submission" date="2020-11" db="EMBL/GenBank/DDBJ databases">
        <authorList>
            <person name="McCartney M.A."/>
            <person name="Auch B."/>
            <person name="Kono T."/>
            <person name="Mallez S."/>
            <person name="Becker A."/>
            <person name="Gohl D.M."/>
            <person name="Silverstein K.A.T."/>
            <person name="Koren S."/>
            <person name="Bechman K.B."/>
            <person name="Herman A."/>
            <person name="Abrahante J.E."/>
            <person name="Garbe J."/>
        </authorList>
    </citation>
    <scope>NUCLEOTIDE SEQUENCE</scope>
    <source>
        <strain evidence="1">Duluth1</strain>
        <tissue evidence="1">Whole animal</tissue>
    </source>
</reference>
<gene>
    <name evidence="1" type="ORF">DPMN_143739</name>
</gene>
<keyword evidence="2" id="KW-1185">Reference proteome</keyword>
<evidence type="ECO:0000313" key="2">
    <source>
        <dbReference type="Proteomes" id="UP000828390"/>
    </source>
</evidence>
<proteinExistence type="predicted"/>
<dbReference type="Proteomes" id="UP000828390">
    <property type="component" value="Unassembled WGS sequence"/>
</dbReference>
<sequence>MCVLYVNQTRQTILLYPRGPTFLTATTWSLRVSIYCASPVPAGETISPLILTVHINKIPTPIRHKNKSNFTMKCG</sequence>
<dbReference type="AlphaFoldDB" id="A0A9D4GGR9"/>
<name>A0A9D4GGR9_DREPO</name>
<comment type="caution">
    <text evidence="1">The sequence shown here is derived from an EMBL/GenBank/DDBJ whole genome shotgun (WGS) entry which is preliminary data.</text>
</comment>